<dbReference type="SUPFAM" id="SSF54637">
    <property type="entry name" value="Thioesterase/thiol ester dehydrase-isomerase"/>
    <property type="match status" value="1"/>
</dbReference>
<dbReference type="CDD" id="cd03443">
    <property type="entry name" value="PaaI_thioesterase"/>
    <property type="match status" value="1"/>
</dbReference>
<dbReference type="Pfam" id="PF03061">
    <property type="entry name" value="4HBT"/>
    <property type="match status" value="1"/>
</dbReference>
<dbReference type="InterPro" id="IPR029069">
    <property type="entry name" value="HotDog_dom_sf"/>
</dbReference>
<dbReference type="EMBL" id="JALIDZ010000001">
    <property type="protein sequence ID" value="MCT8970284.1"/>
    <property type="molecule type" value="Genomic_DNA"/>
</dbReference>
<dbReference type="Gene3D" id="3.10.129.10">
    <property type="entry name" value="Hotdog Thioesterase"/>
    <property type="match status" value="1"/>
</dbReference>
<keyword evidence="5" id="KW-1185">Reference proteome</keyword>
<dbReference type="NCBIfam" id="TIGR00369">
    <property type="entry name" value="unchar_dom_1"/>
    <property type="match status" value="1"/>
</dbReference>
<reference evidence="4 5" key="1">
    <citation type="submission" date="2022-04" db="EMBL/GenBank/DDBJ databases">
        <authorList>
            <person name="Ye Y.-Q."/>
            <person name="Du Z.-J."/>
        </authorList>
    </citation>
    <scope>NUCLEOTIDE SEQUENCE [LARGE SCALE GENOMIC DNA]</scope>
    <source>
        <strain evidence="4 5">A6E488</strain>
    </source>
</reference>
<evidence type="ECO:0000313" key="4">
    <source>
        <dbReference type="EMBL" id="MCT8970284.1"/>
    </source>
</evidence>
<dbReference type="InterPro" id="IPR039298">
    <property type="entry name" value="ACOT13"/>
</dbReference>
<organism evidence="4 5">
    <name type="scientific">Microbaculum marinisediminis</name>
    <dbReference type="NCBI Taxonomy" id="2931392"/>
    <lineage>
        <taxon>Bacteria</taxon>
        <taxon>Pseudomonadati</taxon>
        <taxon>Pseudomonadota</taxon>
        <taxon>Alphaproteobacteria</taxon>
        <taxon>Hyphomicrobiales</taxon>
        <taxon>Tepidamorphaceae</taxon>
        <taxon>Microbaculum</taxon>
    </lineage>
</organism>
<dbReference type="GO" id="GO:0047617">
    <property type="term" value="F:fatty acyl-CoA hydrolase activity"/>
    <property type="evidence" value="ECO:0007669"/>
    <property type="project" value="InterPro"/>
</dbReference>
<evidence type="ECO:0000256" key="2">
    <source>
        <dbReference type="ARBA" id="ARBA00022801"/>
    </source>
</evidence>
<name>A0AAW5QS38_9HYPH</name>
<dbReference type="InterPro" id="IPR003736">
    <property type="entry name" value="PAAI_dom"/>
</dbReference>
<dbReference type="AlphaFoldDB" id="A0AAW5QS38"/>
<feature type="domain" description="Thioesterase" evidence="3">
    <location>
        <begin position="75"/>
        <end position="152"/>
    </location>
</feature>
<protein>
    <submittedName>
        <fullName evidence="4">PaaI family thioesterase</fullName>
    </submittedName>
</protein>
<dbReference type="Proteomes" id="UP001320898">
    <property type="component" value="Unassembled WGS sequence"/>
</dbReference>
<evidence type="ECO:0000259" key="3">
    <source>
        <dbReference type="Pfam" id="PF03061"/>
    </source>
</evidence>
<dbReference type="PANTHER" id="PTHR21660:SF1">
    <property type="entry name" value="ACYL-COENZYME A THIOESTERASE 13"/>
    <property type="match status" value="1"/>
</dbReference>
<comment type="caution">
    <text evidence="4">The sequence shown here is derived from an EMBL/GenBank/DDBJ whole genome shotgun (WGS) entry which is preliminary data.</text>
</comment>
<dbReference type="RefSeq" id="WP_261613856.1">
    <property type="nucleotide sequence ID" value="NZ_JALIDZ010000001.1"/>
</dbReference>
<evidence type="ECO:0000256" key="1">
    <source>
        <dbReference type="ARBA" id="ARBA00008324"/>
    </source>
</evidence>
<proteinExistence type="inferred from homology"/>
<dbReference type="InterPro" id="IPR006683">
    <property type="entry name" value="Thioestr_dom"/>
</dbReference>
<keyword evidence="2" id="KW-0378">Hydrolase</keyword>
<gene>
    <name evidence="4" type="ORF">MUB46_00275</name>
</gene>
<comment type="similarity">
    <text evidence="1">Belongs to the thioesterase PaaI family.</text>
</comment>
<sequence length="167" mass="17822">MSEVYSRIAAVPRFDVLPLAEVKDMDGLTMLRAMLAGDLPPPPIGKTLGFILTEVDEGRAVFKGMPSFDYMNPLGTVHGGWTGTLLDSALGCAVHTTMKPSEAYTTVEFKVNLVRPIMPETGEVTCEGLIVHRGGRIATSEATLKDAGGKLLAHGSETCIIFPMKTG</sequence>
<evidence type="ECO:0000313" key="5">
    <source>
        <dbReference type="Proteomes" id="UP001320898"/>
    </source>
</evidence>
<accession>A0AAW5QS38</accession>
<dbReference type="PANTHER" id="PTHR21660">
    <property type="entry name" value="THIOESTERASE SUPERFAMILY MEMBER-RELATED"/>
    <property type="match status" value="1"/>
</dbReference>